<proteinExistence type="predicted"/>
<evidence type="ECO:0000313" key="2">
    <source>
        <dbReference type="EMBL" id="RLU25324.1"/>
    </source>
</evidence>
<gene>
    <name evidence="2" type="ORF">DMN91_001480</name>
</gene>
<name>A0A3L8DXZ0_OOCBI</name>
<accession>A0A3L8DXZ0</accession>
<feature type="signal peptide" evidence="1">
    <location>
        <begin position="1"/>
        <end position="30"/>
    </location>
</feature>
<dbReference type="EMBL" id="QOIP01000002">
    <property type="protein sequence ID" value="RLU25324.1"/>
    <property type="molecule type" value="Genomic_DNA"/>
</dbReference>
<comment type="caution">
    <text evidence="2">The sequence shown here is derived from an EMBL/GenBank/DDBJ whole genome shotgun (WGS) entry which is preliminary data.</text>
</comment>
<feature type="chain" id="PRO_5018227333" evidence="1">
    <location>
        <begin position="31"/>
        <end position="107"/>
    </location>
</feature>
<evidence type="ECO:0000313" key="3">
    <source>
        <dbReference type="Proteomes" id="UP000279307"/>
    </source>
</evidence>
<dbReference type="AlphaFoldDB" id="A0A3L8DXZ0"/>
<sequence length="107" mass="11723">MRRASLRAAPGMRPLLSCWCVIATLTLALAAWQENVRPKMYVQLAQGLKALPQSSKPHSLSARALHTALLRYDGAGLQHEWQGHAPSPTCAGGFSLEPRKSCFITNR</sequence>
<keyword evidence="1" id="KW-0732">Signal</keyword>
<reference evidence="2 3" key="1">
    <citation type="journal article" date="2018" name="Genome Res.">
        <title>The genomic architecture and molecular evolution of ant odorant receptors.</title>
        <authorList>
            <person name="McKenzie S.K."/>
            <person name="Kronauer D.J.C."/>
        </authorList>
    </citation>
    <scope>NUCLEOTIDE SEQUENCE [LARGE SCALE GENOMIC DNA]</scope>
    <source>
        <strain evidence="2">Clonal line C1</strain>
    </source>
</reference>
<dbReference type="Proteomes" id="UP000279307">
    <property type="component" value="Chromosome 2"/>
</dbReference>
<organism evidence="2 3">
    <name type="scientific">Ooceraea biroi</name>
    <name type="common">Clonal raider ant</name>
    <name type="synonym">Cerapachys biroi</name>
    <dbReference type="NCBI Taxonomy" id="2015173"/>
    <lineage>
        <taxon>Eukaryota</taxon>
        <taxon>Metazoa</taxon>
        <taxon>Ecdysozoa</taxon>
        <taxon>Arthropoda</taxon>
        <taxon>Hexapoda</taxon>
        <taxon>Insecta</taxon>
        <taxon>Pterygota</taxon>
        <taxon>Neoptera</taxon>
        <taxon>Endopterygota</taxon>
        <taxon>Hymenoptera</taxon>
        <taxon>Apocrita</taxon>
        <taxon>Aculeata</taxon>
        <taxon>Formicoidea</taxon>
        <taxon>Formicidae</taxon>
        <taxon>Dorylinae</taxon>
        <taxon>Ooceraea</taxon>
    </lineage>
</organism>
<dbReference type="OrthoDB" id="9988752at2759"/>
<protein>
    <submittedName>
        <fullName evidence="2">Uncharacterized protein</fullName>
    </submittedName>
</protein>
<evidence type="ECO:0000256" key="1">
    <source>
        <dbReference type="SAM" id="SignalP"/>
    </source>
</evidence>